<dbReference type="PANTHER" id="PTHR30173:SF36">
    <property type="entry name" value="ECF RNA POLYMERASE SIGMA FACTOR SIGJ"/>
    <property type="match status" value="1"/>
</dbReference>
<dbReference type="Pfam" id="PF08281">
    <property type="entry name" value="Sigma70_r4_2"/>
    <property type="match status" value="1"/>
</dbReference>
<dbReference type="SUPFAM" id="SSF54427">
    <property type="entry name" value="NTF2-like"/>
    <property type="match status" value="1"/>
</dbReference>
<dbReference type="InterPro" id="IPR036388">
    <property type="entry name" value="WH-like_DNA-bd_sf"/>
</dbReference>
<name>A0ABS3WFM6_9BACL</name>
<dbReference type="InterPro" id="IPR013324">
    <property type="entry name" value="RNA_pol_sigma_r3/r4-like"/>
</dbReference>
<feature type="domain" description="RNA polymerase sigma factor 70 region 4 type 2" evidence="3">
    <location>
        <begin position="105"/>
        <end position="155"/>
    </location>
</feature>
<dbReference type="NCBIfam" id="NF007214">
    <property type="entry name" value="PRK09636.1"/>
    <property type="match status" value="1"/>
</dbReference>
<gene>
    <name evidence="4" type="primary">sigJ</name>
    <name evidence="4" type="ORF">I8J29_23235</name>
</gene>
<evidence type="ECO:0000256" key="1">
    <source>
        <dbReference type="ARBA" id="ARBA00011344"/>
    </source>
</evidence>
<accession>A0ABS3WFM6</accession>
<keyword evidence="5" id="KW-1185">Reference proteome</keyword>
<comment type="caution">
    <text evidence="4">The sequence shown here is derived from an EMBL/GenBank/DDBJ whole genome shotgun (WGS) entry which is preliminary data.</text>
</comment>
<dbReference type="InterPro" id="IPR013249">
    <property type="entry name" value="RNA_pol_sigma70_r4_t2"/>
</dbReference>
<dbReference type="EMBL" id="JAGGDJ010000028">
    <property type="protein sequence ID" value="MBO7747119.1"/>
    <property type="molecule type" value="Genomic_DNA"/>
</dbReference>
<dbReference type="InterPro" id="IPR032710">
    <property type="entry name" value="NTF2-like_dom_sf"/>
</dbReference>
<evidence type="ECO:0000313" key="5">
    <source>
        <dbReference type="Proteomes" id="UP000670947"/>
    </source>
</evidence>
<evidence type="ECO:0000259" key="3">
    <source>
        <dbReference type="Pfam" id="PF08281"/>
    </source>
</evidence>
<dbReference type="SUPFAM" id="SSF88946">
    <property type="entry name" value="Sigma2 domain of RNA polymerase sigma factors"/>
    <property type="match status" value="1"/>
</dbReference>
<reference evidence="4 5" key="1">
    <citation type="submission" date="2021-03" db="EMBL/GenBank/DDBJ databases">
        <title>Paenibacillus artemisicola MWE-103 whole genome sequence.</title>
        <authorList>
            <person name="Ham Y.J."/>
        </authorList>
    </citation>
    <scope>NUCLEOTIDE SEQUENCE [LARGE SCALE GENOMIC DNA]</scope>
    <source>
        <strain evidence="4 5">MWE-103</strain>
    </source>
</reference>
<feature type="domain" description="RNA polymerase sigma-70 region 2" evidence="2">
    <location>
        <begin position="4"/>
        <end position="68"/>
    </location>
</feature>
<evidence type="ECO:0000259" key="2">
    <source>
        <dbReference type="Pfam" id="PF04542"/>
    </source>
</evidence>
<dbReference type="Gene3D" id="1.10.10.10">
    <property type="entry name" value="Winged helix-like DNA-binding domain superfamily/Winged helix DNA-binding domain"/>
    <property type="match status" value="1"/>
</dbReference>
<evidence type="ECO:0000313" key="4">
    <source>
        <dbReference type="EMBL" id="MBO7747119.1"/>
    </source>
</evidence>
<dbReference type="Gene3D" id="1.10.1740.10">
    <property type="match status" value="1"/>
</dbReference>
<protein>
    <submittedName>
        <fullName evidence="4">RNA polymerase sigma factor SigJ</fullName>
    </submittedName>
</protein>
<dbReference type="InterPro" id="IPR014284">
    <property type="entry name" value="RNA_pol_sigma-70_dom"/>
</dbReference>
<dbReference type="InterPro" id="IPR007627">
    <property type="entry name" value="RNA_pol_sigma70_r2"/>
</dbReference>
<proteinExistence type="predicted"/>
<dbReference type="Pfam" id="PF04542">
    <property type="entry name" value="Sigma70_r2"/>
    <property type="match status" value="1"/>
</dbReference>
<dbReference type="Proteomes" id="UP000670947">
    <property type="component" value="Unassembled WGS sequence"/>
</dbReference>
<sequence length="290" mass="32448">MQELYTNYKSLLFTLAYQLTGSVSDAEDVVQDVFLKIYDVPPEKLAEPKAYLCKMVTNRCRDLHKSARKKREQYVGEWLPEPFLTSPDDSMESEVVRDDLLSYAMLVLLERLSPSERAVFVLREALGFDYQEIAGLVDKSEPNCRKLFSRARAKMGIDQEELVRPESETAGSEWVQGFLAALKQGNLNEVISMLSQEVELVTDGGGKASVIPRPIATRKRVAAFLFGPLRQIATLAGQLAIELVQLNGQPGLILRSDEGTRSAVLFHVEGNAIRNFYIVRNPDKLTHIGG</sequence>
<organism evidence="4 5">
    <name type="scientific">Paenibacillus artemisiicola</name>
    <dbReference type="NCBI Taxonomy" id="1172618"/>
    <lineage>
        <taxon>Bacteria</taxon>
        <taxon>Bacillati</taxon>
        <taxon>Bacillota</taxon>
        <taxon>Bacilli</taxon>
        <taxon>Bacillales</taxon>
        <taxon>Paenibacillaceae</taxon>
        <taxon>Paenibacillus</taxon>
    </lineage>
</organism>
<dbReference type="SUPFAM" id="SSF88659">
    <property type="entry name" value="Sigma3 and sigma4 domains of RNA polymerase sigma factors"/>
    <property type="match status" value="1"/>
</dbReference>
<comment type="subunit">
    <text evidence="1">Interacts transiently with the RNA polymerase catalytic core formed by RpoA, RpoB, RpoC and RpoZ (2 alpha, 1 beta, 1 beta' and 1 omega subunit) to form the RNA polymerase holoenzyme that can initiate transcription.</text>
</comment>
<dbReference type="InterPro" id="IPR013325">
    <property type="entry name" value="RNA_pol_sigma_r2"/>
</dbReference>
<dbReference type="RefSeq" id="WP_208849840.1">
    <property type="nucleotide sequence ID" value="NZ_JAGGDJ010000028.1"/>
</dbReference>
<dbReference type="NCBIfam" id="TIGR02937">
    <property type="entry name" value="sigma70-ECF"/>
    <property type="match status" value="1"/>
</dbReference>
<dbReference type="InterPro" id="IPR052704">
    <property type="entry name" value="ECF_Sigma-70_Domain"/>
</dbReference>
<dbReference type="PANTHER" id="PTHR30173">
    <property type="entry name" value="SIGMA 19 FACTOR"/>
    <property type="match status" value="1"/>
</dbReference>